<evidence type="ECO:0000313" key="1">
    <source>
        <dbReference type="EMBL" id="MFD6794791.1"/>
    </source>
</evidence>
<name>A0ABW6G6I8_9PSEU</name>
<evidence type="ECO:0000313" key="2">
    <source>
        <dbReference type="Proteomes" id="UP001598673"/>
    </source>
</evidence>
<organism evidence="1 2">
    <name type="scientific">Prauserella salsuginis</name>
    <dbReference type="NCBI Taxonomy" id="387889"/>
    <lineage>
        <taxon>Bacteria</taxon>
        <taxon>Bacillati</taxon>
        <taxon>Actinomycetota</taxon>
        <taxon>Actinomycetes</taxon>
        <taxon>Pseudonocardiales</taxon>
        <taxon>Pseudonocardiaceae</taxon>
        <taxon>Prauserella</taxon>
        <taxon>Prauserella salsuginis group</taxon>
    </lineage>
</organism>
<accession>A0ABW6G6I8</accession>
<proteinExistence type="predicted"/>
<sequence>MTIGSGISLTTDTANVELSDSEVRGIAATAMRIKPRGTSCMVEVALVPDDDAQTFHADVSAVTDGDPCRLAERVAAHILDTLPG</sequence>
<comment type="caution">
    <text evidence="1">The sequence shown here is derived from an EMBL/GenBank/DDBJ whole genome shotgun (WGS) entry which is preliminary data.</text>
</comment>
<keyword evidence="2" id="KW-1185">Reference proteome</keyword>
<gene>
    <name evidence="1" type="ORF">ACFWGY_15735</name>
</gene>
<dbReference type="EMBL" id="JBHXCV010000009">
    <property type="protein sequence ID" value="MFD6794791.1"/>
    <property type="molecule type" value="Genomic_DNA"/>
</dbReference>
<protein>
    <submittedName>
        <fullName evidence="1">Uncharacterized protein</fullName>
    </submittedName>
</protein>
<dbReference type="Proteomes" id="UP001598673">
    <property type="component" value="Unassembled WGS sequence"/>
</dbReference>
<dbReference type="RefSeq" id="WP_258938273.1">
    <property type="nucleotide sequence ID" value="NZ_JANBBF010000015.1"/>
</dbReference>
<reference evidence="1 2" key="1">
    <citation type="submission" date="2024-09" db="EMBL/GenBank/DDBJ databases">
        <title>The Natural Products Discovery Center: Release of the First 8490 Sequenced Strains for Exploring Actinobacteria Biosynthetic Diversity.</title>
        <authorList>
            <person name="Kalkreuter E."/>
            <person name="Kautsar S.A."/>
            <person name="Yang D."/>
            <person name="Bader C.D."/>
            <person name="Teijaro C.N."/>
            <person name="Fluegel L."/>
            <person name="Davis C.M."/>
            <person name="Simpson J.R."/>
            <person name="Lauterbach L."/>
            <person name="Steele A.D."/>
            <person name="Gui C."/>
            <person name="Meng S."/>
            <person name="Li G."/>
            <person name="Viehrig K."/>
            <person name="Ye F."/>
            <person name="Su P."/>
            <person name="Kiefer A.F."/>
            <person name="Nichols A."/>
            <person name="Cepeda A.J."/>
            <person name="Yan W."/>
            <person name="Fan B."/>
            <person name="Jiang Y."/>
            <person name="Adhikari A."/>
            <person name="Zheng C.-J."/>
            <person name="Schuster L."/>
            <person name="Cowan T.M."/>
            <person name="Smanski M.J."/>
            <person name="Chevrette M.G."/>
            <person name="De Carvalho L.P.S."/>
            <person name="Shen B."/>
        </authorList>
    </citation>
    <scope>NUCLEOTIDE SEQUENCE [LARGE SCALE GENOMIC DNA]</scope>
    <source>
        <strain evidence="1 2">NPDC060353</strain>
    </source>
</reference>